<reference evidence="1 2" key="1">
    <citation type="submission" date="2021-10" db="EMBL/GenBank/DDBJ databases">
        <title>Anaerobic single-cell dispensing facilitates the cultivation of human gut bacteria.</title>
        <authorList>
            <person name="Afrizal A."/>
        </authorList>
    </citation>
    <scope>NUCLEOTIDE SEQUENCE [LARGE SCALE GENOMIC DNA]</scope>
    <source>
        <strain evidence="1 2">CLA-AA-H217</strain>
    </source>
</reference>
<dbReference type="Proteomes" id="UP001198612">
    <property type="component" value="Unassembled WGS sequence"/>
</dbReference>
<dbReference type="RefSeq" id="WP_227588299.1">
    <property type="nucleotide sequence ID" value="NZ_JAJEQQ010000001.1"/>
</dbReference>
<name>A0AAW4W2V3_9FIRM</name>
<gene>
    <name evidence="1" type="ORF">LKD40_00440</name>
</gene>
<evidence type="ECO:0000313" key="2">
    <source>
        <dbReference type="Proteomes" id="UP001198612"/>
    </source>
</evidence>
<proteinExistence type="predicted"/>
<organism evidence="1 2">
    <name type="scientific">Blautia fusiformis</name>
    <dbReference type="NCBI Taxonomy" id="2881264"/>
    <lineage>
        <taxon>Bacteria</taxon>
        <taxon>Bacillati</taxon>
        <taxon>Bacillota</taxon>
        <taxon>Clostridia</taxon>
        <taxon>Lachnospirales</taxon>
        <taxon>Lachnospiraceae</taxon>
        <taxon>Blautia</taxon>
    </lineage>
</organism>
<evidence type="ECO:0008006" key="3">
    <source>
        <dbReference type="Google" id="ProtNLM"/>
    </source>
</evidence>
<protein>
    <recommendedName>
        <fullName evidence="3">DUF2190 family protein</fullName>
    </recommendedName>
</protein>
<comment type="caution">
    <text evidence="1">The sequence shown here is derived from an EMBL/GenBank/DDBJ whole genome shotgun (WGS) entry which is preliminary data.</text>
</comment>
<dbReference type="EMBL" id="JAJEQQ010000001">
    <property type="protein sequence ID" value="MCC2226291.1"/>
    <property type="molecule type" value="Genomic_DNA"/>
</dbReference>
<accession>A0AAW4W2V3</accession>
<sequence length="141" mass="14503">MGKNYNGTQISQSVTVSEVAGATVEDCRNKIFVYDENGKAILATGGTKPFIGVALIEAGINDMFGEVSGKVEAGDDIDIQIKDIGSVLAGEAIAKGDEITAGADGTAAKAKAGDYVLGIALSKVAKDGYARVQISKYQKNA</sequence>
<evidence type="ECO:0000313" key="1">
    <source>
        <dbReference type="EMBL" id="MCC2226291.1"/>
    </source>
</evidence>
<keyword evidence="2" id="KW-1185">Reference proteome</keyword>
<dbReference type="AlphaFoldDB" id="A0AAW4W2V3"/>